<evidence type="ECO:0000256" key="3">
    <source>
        <dbReference type="ARBA" id="ARBA00001933"/>
    </source>
</evidence>
<dbReference type="GO" id="GO:0030378">
    <property type="term" value="F:serine racemase activity"/>
    <property type="evidence" value="ECO:0007669"/>
    <property type="project" value="TreeGrafter"/>
</dbReference>
<dbReference type="EMBL" id="JACEIQ010000001">
    <property type="protein sequence ID" value="MBA4493139.1"/>
    <property type="molecule type" value="Genomic_DNA"/>
</dbReference>
<organism evidence="14 15">
    <name type="scientific">Paenactinomyces guangxiensis</name>
    <dbReference type="NCBI Taxonomy" id="1490290"/>
    <lineage>
        <taxon>Bacteria</taxon>
        <taxon>Bacillati</taxon>
        <taxon>Bacillota</taxon>
        <taxon>Bacilli</taxon>
        <taxon>Bacillales</taxon>
        <taxon>Thermoactinomycetaceae</taxon>
        <taxon>Paenactinomyces</taxon>
    </lineage>
</organism>
<dbReference type="GO" id="GO:0070179">
    <property type="term" value="P:D-serine biosynthetic process"/>
    <property type="evidence" value="ECO:0007669"/>
    <property type="project" value="TreeGrafter"/>
</dbReference>
<dbReference type="PANTHER" id="PTHR43050">
    <property type="entry name" value="SERINE / THREONINE RACEMASE FAMILY MEMBER"/>
    <property type="match status" value="1"/>
</dbReference>
<reference evidence="14 15" key="1">
    <citation type="submission" date="2020-07" db="EMBL/GenBank/DDBJ databases">
        <authorList>
            <person name="Feng H."/>
        </authorList>
    </citation>
    <scope>NUCLEOTIDE SEQUENCE [LARGE SCALE GENOMIC DNA]</scope>
    <source>
        <strain evidence="15">s-10</strain>
    </source>
</reference>
<dbReference type="CDD" id="cd01562">
    <property type="entry name" value="Thr-dehyd"/>
    <property type="match status" value="1"/>
</dbReference>
<evidence type="ECO:0000256" key="10">
    <source>
        <dbReference type="ARBA" id="ARBA00023239"/>
    </source>
</evidence>
<feature type="domain" description="Tryptophan synthase beta chain-like PALP" evidence="13">
    <location>
        <begin position="22"/>
        <end position="306"/>
    </location>
</feature>
<evidence type="ECO:0000313" key="15">
    <source>
        <dbReference type="Proteomes" id="UP000535491"/>
    </source>
</evidence>
<evidence type="ECO:0000256" key="9">
    <source>
        <dbReference type="ARBA" id="ARBA00022898"/>
    </source>
</evidence>
<evidence type="ECO:0000256" key="6">
    <source>
        <dbReference type="ARBA" id="ARBA00010869"/>
    </source>
</evidence>
<dbReference type="FunFam" id="3.40.50.1100:FF:000005">
    <property type="entry name" value="Threonine dehydratase catabolic"/>
    <property type="match status" value="1"/>
</dbReference>
<dbReference type="GO" id="GO:0003941">
    <property type="term" value="F:L-serine ammonia-lyase activity"/>
    <property type="evidence" value="ECO:0007669"/>
    <property type="project" value="TreeGrafter"/>
</dbReference>
<dbReference type="SUPFAM" id="SSF53686">
    <property type="entry name" value="Tryptophan synthase beta subunit-like PLP-dependent enzymes"/>
    <property type="match status" value="1"/>
</dbReference>
<dbReference type="AlphaFoldDB" id="A0A7W1WNS6"/>
<dbReference type="Pfam" id="PF00291">
    <property type="entry name" value="PALP"/>
    <property type="match status" value="1"/>
</dbReference>
<evidence type="ECO:0000313" key="14">
    <source>
        <dbReference type="EMBL" id="MBA4493139.1"/>
    </source>
</evidence>
<evidence type="ECO:0000256" key="1">
    <source>
        <dbReference type="ARBA" id="ARBA00001274"/>
    </source>
</evidence>
<gene>
    <name evidence="14" type="ORF">H1191_02270</name>
</gene>
<comment type="cofactor">
    <cofactor evidence="4">
        <name>Mn(2+)</name>
        <dbReference type="ChEBI" id="CHEBI:29035"/>
    </cofactor>
</comment>
<keyword evidence="15" id="KW-1185">Reference proteome</keyword>
<dbReference type="InterPro" id="IPR000634">
    <property type="entry name" value="Ser/Thr_deHydtase_PyrdxlP-BS"/>
</dbReference>
<evidence type="ECO:0000259" key="13">
    <source>
        <dbReference type="Pfam" id="PF00291"/>
    </source>
</evidence>
<dbReference type="GO" id="GO:0000287">
    <property type="term" value="F:magnesium ion binding"/>
    <property type="evidence" value="ECO:0007669"/>
    <property type="project" value="TreeGrafter"/>
</dbReference>
<comment type="cofactor">
    <cofactor evidence="5">
        <name>Mg(2+)</name>
        <dbReference type="ChEBI" id="CHEBI:18420"/>
    </cofactor>
</comment>
<dbReference type="GO" id="GO:0030170">
    <property type="term" value="F:pyridoxal phosphate binding"/>
    <property type="evidence" value="ECO:0007669"/>
    <property type="project" value="InterPro"/>
</dbReference>
<keyword evidence="10" id="KW-0456">Lyase</keyword>
<proteinExistence type="inferred from homology"/>
<dbReference type="InterPro" id="IPR036052">
    <property type="entry name" value="TrpB-like_PALP_sf"/>
</dbReference>
<comment type="function">
    <text evidence="11">Catalyzes the anaerobic formation of alpha-ketobutyrate and ammonia from threonine in a two-step reaction. The first step involved a dehydration of threonine and a production of enamine intermediates (aminocrotonate), which tautomerizes to its imine form (iminobutyrate). Both intermediates are unstable and short-lived. The second step is the nonenzymatic hydrolysis of the enamine/imine intermediates to form 2-ketobutyrate and free ammonia. In the low water environment of the cell, the second step is accelerated by RidA.</text>
</comment>
<dbReference type="PANTHER" id="PTHR43050:SF1">
    <property type="entry name" value="SERINE RACEMASE"/>
    <property type="match status" value="1"/>
</dbReference>
<dbReference type="EC" id="4.3.1.19" evidence="7"/>
<evidence type="ECO:0000256" key="2">
    <source>
        <dbReference type="ARBA" id="ARBA00001913"/>
    </source>
</evidence>
<dbReference type="FunFam" id="3.40.50.1100:FF:000007">
    <property type="entry name" value="L-threonine dehydratase catabolic TdcB"/>
    <property type="match status" value="1"/>
</dbReference>
<comment type="similarity">
    <text evidence="6">Belongs to the serine/threonine dehydratase family.</text>
</comment>
<dbReference type="GO" id="GO:0005524">
    <property type="term" value="F:ATP binding"/>
    <property type="evidence" value="ECO:0007669"/>
    <property type="project" value="TreeGrafter"/>
</dbReference>
<keyword evidence="9" id="KW-0663">Pyridoxal phosphate</keyword>
<comment type="catalytic activity">
    <reaction evidence="1">
        <text>L-threonine = 2-oxobutanoate + NH4(+)</text>
        <dbReference type="Rhea" id="RHEA:22108"/>
        <dbReference type="ChEBI" id="CHEBI:16763"/>
        <dbReference type="ChEBI" id="CHEBI:28938"/>
        <dbReference type="ChEBI" id="CHEBI:57926"/>
        <dbReference type="EC" id="4.3.1.19"/>
    </reaction>
</comment>
<evidence type="ECO:0000256" key="12">
    <source>
        <dbReference type="ARBA" id="ARBA00031427"/>
    </source>
</evidence>
<comment type="cofactor">
    <cofactor evidence="2">
        <name>Ca(2+)</name>
        <dbReference type="ChEBI" id="CHEBI:29108"/>
    </cofactor>
</comment>
<dbReference type="InterPro" id="IPR001926">
    <property type="entry name" value="TrpB-like_PALP"/>
</dbReference>
<evidence type="ECO:0000256" key="8">
    <source>
        <dbReference type="ARBA" id="ARBA00022842"/>
    </source>
</evidence>
<protein>
    <recommendedName>
        <fullName evidence="7">threonine ammonia-lyase</fullName>
        <ecNumber evidence="7">4.3.1.19</ecNumber>
    </recommendedName>
    <alternativeName>
        <fullName evidence="12">Threonine deaminase</fullName>
    </alternativeName>
</protein>
<evidence type="ECO:0000256" key="5">
    <source>
        <dbReference type="ARBA" id="ARBA00001946"/>
    </source>
</evidence>
<name>A0A7W1WNS6_9BACL</name>
<dbReference type="RefSeq" id="WP_181750346.1">
    <property type="nucleotide sequence ID" value="NZ_JACEIQ010000001.1"/>
</dbReference>
<dbReference type="GO" id="GO:0004794">
    <property type="term" value="F:threonine deaminase activity"/>
    <property type="evidence" value="ECO:0007669"/>
    <property type="project" value="UniProtKB-EC"/>
</dbReference>
<accession>A0A7W1WNS6</accession>
<evidence type="ECO:0000256" key="11">
    <source>
        <dbReference type="ARBA" id="ARBA00025527"/>
    </source>
</evidence>
<comment type="caution">
    <text evidence="14">The sequence shown here is derived from an EMBL/GenBank/DDBJ whole genome shotgun (WGS) entry which is preliminary data.</text>
</comment>
<sequence length="319" mass="34392">MREIIDFDDVQNAYQRLQGVAHQTPVLTSRTLNSRCGCEVFLKCENFQRGGAFKFRGAYHMISQLSVEKQKQGVIAYSSGNHAQAVALVSRFLGIKAVICMPLDAPPVKVAATREYGAEIAFYDRHKEDRVTFAEQIAKERNLTLVPPYDHPHIMAGQGTAALELLREIPDLDAIAAPIGGGGLISGTCIAAHGINAKINIYGVEPAGADDTLQSLQIGERIQIAPPDTVADGLRSQIPGELTFPVIKNHLAEIVTVSDEEILETVKFAMLRLKIVIEPSAAVALAAVLHNKLAEGCSRIGVLISGGNIAPDLLGNLWK</sequence>
<dbReference type="GO" id="GO:0018114">
    <property type="term" value="F:threonine racemase activity"/>
    <property type="evidence" value="ECO:0007669"/>
    <property type="project" value="TreeGrafter"/>
</dbReference>
<dbReference type="Proteomes" id="UP000535491">
    <property type="component" value="Unassembled WGS sequence"/>
</dbReference>
<evidence type="ECO:0000256" key="4">
    <source>
        <dbReference type="ARBA" id="ARBA00001936"/>
    </source>
</evidence>
<keyword evidence="8" id="KW-0460">Magnesium</keyword>
<evidence type="ECO:0000256" key="7">
    <source>
        <dbReference type="ARBA" id="ARBA00012096"/>
    </source>
</evidence>
<dbReference type="Gene3D" id="3.40.50.1100">
    <property type="match status" value="2"/>
</dbReference>
<comment type="cofactor">
    <cofactor evidence="3">
        <name>pyridoxal 5'-phosphate</name>
        <dbReference type="ChEBI" id="CHEBI:597326"/>
    </cofactor>
</comment>
<dbReference type="PROSITE" id="PS00165">
    <property type="entry name" value="DEHYDRATASE_SER_THR"/>
    <property type="match status" value="1"/>
</dbReference>